<evidence type="ECO:0000313" key="2">
    <source>
        <dbReference type="EMBL" id="SPQ20727.1"/>
    </source>
</evidence>
<name>A0A446BDX6_9PEZI</name>
<sequence>MLIPKRIGTALRIRPALIRWPTSRCLSTTAARPWATPTNRYPPSDARGGIPVEDIDVVFDYPSDGQASHQKTPLEQSGLDLHSAMPHYPKASSTAAGMAGAQRMGKEMGYTDSNAMYRYIGLGALGLGGLYLFMRRRNPPAEPASKDRTWSQPAAR</sequence>
<feature type="transmembrane region" description="Helical" evidence="1">
    <location>
        <begin position="116"/>
        <end position="134"/>
    </location>
</feature>
<proteinExistence type="predicted"/>
<evidence type="ECO:0000256" key="1">
    <source>
        <dbReference type="SAM" id="Phobius"/>
    </source>
</evidence>
<dbReference type="NCBIfam" id="TIGR01167">
    <property type="entry name" value="LPXTG_anchor"/>
    <property type="match status" value="1"/>
</dbReference>
<dbReference type="AlphaFoldDB" id="A0A446BDX6"/>
<keyword evidence="1" id="KW-0812">Transmembrane</keyword>
<organism evidence="2 3">
    <name type="scientific">Thermothielavioides terrestris</name>
    <dbReference type="NCBI Taxonomy" id="2587410"/>
    <lineage>
        <taxon>Eukaryota</taxon>
        <taxon>Fungi</taxon>
        <taxon>Dikarya</taxon>
        <taxon>Ascomycota</taxon>
        <taxon>Pezizomycotina</taxon>
        <taxon>Sordariomycetes</taxon>
        <taxon>Sordariomycetidae</taxon>
        <taxon>Sordariales</taxon>
        <taxon>Chaetomiaceae</taxon>
        <taxon>Thermothielavioides</taxon>
    </lineage>
</organism>
<evidence type="ECO:0000313" key="3">
    <source>
        <dbReference type="Proteomes" id="UP000289323"/>
    </source>
</evidence>
<keyword evidence="1" id="KW-0472">Membrane</keyword>
<dbReference type="EMBL" id="OUUZ01000006">
    <property type="protein sequence ID" value="SPQ20727.1"/>
    <property type="molecule type" value="Genomic_DNA"/>
</dbReference>
<accession>A0A446BDX6</accession>
<dbReference type="Proteomes" id="UP000289323">
    <property type="component" value="Unassembled WGS sequence"/>
</dbReference>
<reference evidence="2 3" key="1">
    <citation type="submission" date="2018-04" db="EMBL/GenBank/DDBJ databases">
        <authorList>
            <person name="Huttner S."/>
            <person name="Dainat J."/>
        </authorList>
    </citation>
    <scope>NUCLEOTIDE SEQUENCE [LARGE SCALE GENOMIC DNA]</scope>
</reference>
<gene>
    <name evidence="2" type="ORF">TT172_LOCUS3146</name>
</gene>
<protein>
    <submittedName>
        <fullName evidence="2">B14cec5e-8126-4869-bee9-d41d5cbd1dda</fullName>
    </submittedName>
</protein>
<keyword evidence="1" id="KW-1133">Transmembrane helix</keyword>